<comment type="caution">
    <text evidence="2">The sequence shown here is derived from an EMBL/GenBank/DDBJ whole genome shotgun (WGS) entry which is preliminary data.</text>
</comment>
<protein>
    <submittedName>
        <fullName evidence="2">Uncharacterized protein</fullName>
    </submittedName>
</protein>
<keyword evidence="1" id="KW-1133">Transmembrane helix</keyword>
<feature type="transmembrane region" description="Helical" evidence="1">
    <location>
        <begin position="21"/>
        <end position="44"/>
    </location>
</feature>
<name>A0A0W8FT17_9ZZZZ</name>
<organism evidence="2">
    <name type="scientific">hydrocarbon metagenome</name>
    <dbReference type="NCBI Taxonomy" id="938273"/>
    <lineage>
        <taxon>unclassified sequences</taxon>
        <taxon>metagenomes</taxon>
        <taxon>ecological metagenomes</taxon>
    </lineage>
</organism>
<keyword evidence="1" id="KW-0812">Transmembrane</keyword>
<proteinExistence type="predicted"/>
<evidence type="ECO:0000256" key="1">
    <source>
        <dbReference type="SAM" id="Phobius"/>
    </source>
</evidence>
<reference evidence="2" key="1">
    <citation type="journal article" date="2015" name="Proc. Natl. Acad. Sci. U.S.A.">
        <title>Networks of energetic and metabolic interactions define dynamics in microbial communities.</title>
        <authorList>
            <person name="Embree M."/>
            <person name="Liu J.K."/>
            <person name="Al-Bassam M.M."/>
            <person name="Zengler K."/>
        </authorList>
    </citation>
    <scope>NUCLEOTIDE SEQUENCE</scope>
</reference>
<sequence>MPFNFRINKKLKYEGQYLANIILGRARICLINFLRIIFTVQILISIKSNINMLS</sequence>
<gene>
    <name evidence="2" type="ORF">ASZ90_006155</name>
</gene>
<evidence type="ECO:0000313" key="2">
    <source>
        <dbReference type="EMBL" id="KUG24047.1"/>
    </source>
</evidence>
<accession>A0A0W8FT17</accession>
<dbReference type="EMBL" id="LNQE01000867">
    <property type="protein sequence ID" value="KUG24047.1"/>
    <property type="molecule type" value="Genomic_DNA"/>
</dbReference>
<keyword evidence="1" id="KW-0472">Membrane</keyword>
<dbReference type="AlphaFoldDB" id="A0A0W8FT17"/>